<reference evidence="3" key="1">
    <citation type="submission" date="2023-07" db="EMBL/GenBank/DDBJ databases">
        <authorList>
            <consortium name="AG Swart"/>
            <person name="Singh M."/>
            <person name="Singh A."/>
            <person name="Seah K."/>
            <person name="Emmerich C."/>
        </authorList>
    </citation>
    <scope>NUCLEOTIDE SEQUENCE</scope>
    <source>
        <strain evidence="3">DP1</strain>
    </source>
</reference>
<keyword evidence="4" id="KW-1185">Reference proteome</keyword>
<evidence type="ECO:0000313" key="4">
    <source>
        <dbReference type="Proteomes" id="UP001295684"/>
    </source>
</evidence>
<dbReference type="GO" id="GO:0005829">
    <property type="term" value="C:cytosol"/>
    <property type="evidence" value="ECO:0007669"/>
    <property type="project" value="TreeGrafter"/>
</dbReference>
<dbReference type="PROSITE" id="PS00972">
    <property type="entry name" value="USP_1"/>
    <property type="match status" value="1"/>
</dbReference>
<dbReference type="Pfam" id="PF00443">
    <property type="entry name" value="UCH"/>
    <property type="match status" value="1"/>
</dbReference>
<accession>A0AAD2CYS7</accession>
<dbReference type="GO" id="GO:0004843">
    <property type="term" value="F:cysteine-type deubiquitinase activity"/>
    <property type="evidence" value="ECO:0007669"/>
    <property type="project" value="InterPro"/>
</dbReference>
<sequence length="1068" mass="122554">MADKRQQDLNHLREITEFPEKIIVDSYDSNGQDLHKTANTLLGLSQNSSDQDVDAGEESKQENNIKIIQVENPQAERKEESAAENGNQGQDWKGLADWCRDKRNSPQKEPLQEESNHKGLTTCGLVNFGNNCYFNSSIQVLFHIPEFTEIIMSVFPQPVMSVKNGCNTKILQKSQVVTNTQAQEAQLQNTLPASEAIISNTTGEDSTTEGVKKEDQQDDTFKSKFRLLESLQILFTKMIKSSMPFQNAKEVLDIVWDAKNDQNNRKGDQMDSTEFCYELLNQLLESFKPLENNLGSNEDRKGQNDNSCGDFKKKATSFLSCLISKQTKVETNSLSDPLDKFDDKIITEINQSLAAAKERLQSLFYGEWKPSIFHGDNNEYCSEIDPEKFASIPLLPKYGDLYSAWDATFNEEISKYTPNGTDEEVKALKKYAITKLPKVLVFTINRAEIDKNGNQCKNNCRFDFDDVIYPEKYLETSIEQIKAIEGRMKGYFERAQFLQIKISNFTGEYSEQNPIIPILTRCTELLQSSTTPNNSINPYPDINVYYPEDTFKNRETPLTSEKADEIINYFMIAKEKIKWQITHMQSQLTEILKEIKRAYREIDATPYYLHSMIIHNGGTKFGHYYAFVKDHDSNVYYKLNDEDVRVMDSSNAKEEVERSSKGGSGAESASCLVYVNQGIHDRLVQSSLNSNAPGVNELFNSLVPQEVAESIIQNEKSQAEKSASKIIDLYNRRRKIVDNFHQNCGSLNESLSLSIFSSFRNKDKGDDPDYSHLAKWLLFNQCYQEITNKDGYQVPLERMSPLRKKLEELISSDKDYFPNSLTLIKNERDKILQTVENYKESTITANIEYKVCQDILNHRPDLAFQKIIKRLHELKDVTQMACLYRLGEICMLKTTMMINRAIITKESFEEVIEPLLFSLIQAFHTVYTNKNSLFYKQVIDNLDATLIIAKAKLECNAEKFGNILGVLEAKRFDMVKISQILLPQYGKDLETTITSVQNTNFITEWDASFLTDNIQFMLKKLLDELKIKESVLYEIHRRLIKGEEGVLLPEDYLEMEKKCGIDLVKFCE</sequence>
<evidence type="ECO:0000256" key="1">
    <source>
        <dbReference type="SAM" id="MobiDB-lite"/>
    </source>
</evidence>
<proteinExistence type="predicted"/>
<dbReference type="InterPro" id="IPR018200">
    <property type="entry name" value="USP_CS"/>
</dbReference>
<feature type="compositionally biased region" description="Polar residues" evidence="1">
    <location>
        <begin position="41"/>
        <end position="50"/>
    </location>
</feature>
<gene>
    <name evidence="3" type="ORF">ECRASSUSDP1_LOCUS16123</name>
</gene>
<dbReference type="PROSITE" id="PS50235">
    <property type="entry name" value="USP_3"/>
    <property type="match status" value="1"/>
</dbReference>
<protein>
    <recommendedName>
        <fullName evidence="2">USP domain-containing protein</fullName>
    </recommendedName>
</protein>
<dbReference type="InterPro" id="IPR028889">
    <property type="entry name" value="USP"/>
</dbReference>
<dbReference type="PROSITE" id="PS00973">
    <property type="entry name" value="USP_2"/>
    <property type="match status" value="1"/>
</dbReference>
<organism evidence="3 4">
    <name type="scientific">Euplotes crassus</name>
    <dbReference type="NCBI Taxonomy" id="5936"/>
    <lineage>
        <taxon>Eukaryota</taxon>
        <taxon>Sar</taxon>
        <taxon>Alveolata</taxon>
        <taxon>Ciliophora</taxon>
        <taxon>Intramacronucleata</taxon>
        <taxon>Spirotrichea</taxon>
        <taxon>Hypotrichia</taxon>
        <taxon>Euplotida</taxon>
        <taxon>Euplotidae</taxon>
        <taxon>Moneuplotes</taxon>
    </lineage>
</organism>
<name>A0AAD2CYS7_EUPCR</name>
<dbReference type="InterPro" id="IPR038765">
    <property type="entry name" value="Papain-like_cys_pep_sf"/>
</dbReference>
<dbReference type="GO" id="GO:0016579">
    <property type="term" value="P:protein deubiquitination"/>
    <property type="evidence" value="ECO:0007669"/>
    <property type="project" value="InterPro"/>
</dbReference>
<dbReference type="EMBL" id="CAMPGE010016191">
    <property type="protein sequence ID" value="CAI2374766.1"/>
    <property type="molecule type" value="Genomic_DNA"/>
</dbReference>
<dbReference type="PANTHER" id="PTHR24006:SF944">
    <property type="entry name" value="UBIQUITIN CARBOXYL-TERMINAL HYDROLASE"/>
    <property type="match status" value="1"/>
</dbReference>
<feature type="region of interest" description="Disordered" evidence="1">
    <location>
        <begin position="41"/>
        <end position="93"/>
    </location>
</feature>
<dbReference type="GO" id="GO:0005634">
    <property type="term" value="C:nucleus"/>
    <property type="evidence" value="ECO:0007669"/>
    <property type="project" value="TreeGrafter"/>
</dbReference>
<comment type="caution">
    <text evidence="3">The sequence shown here is derived from an EMBL/GenBank/DDBJ whole genome shotgun (WGS) entry which is preliminary data.</text>
</comment>
<dbReference type="InterPro" id="IPR001394">
    <property type="entry name" value="Peptidase_C19_UCH"/>
</dbReference>
<evidence type="ECO:0000313" key="3">
    <source>
        <dbReference type="EMBL" id="CAI2374766.1"/>
    </source>
</evidence>
<dbReference type="SUPFAM" id="SSF54001">
    <property type="entry name" value="Cysteine proteinases"/>
    <property type="match status" value="1"/>
</dbReference>
<dbReference type="InterPro" id="IPR050164">
    <property type="entry name" value="Peptidase_C19"/>
</dbReference>
<dbReference type="PANTHER" id="PTHR24006">
    <property type="entry name" value="UBIQUITIN CARBOXYL-TERMINAL HYDROLASE"/>
    <property type="match status" value="1"/>
</dbReference>
<dbReference type="Proteomes" id="UP001295684">
    <property type="component" value="Unassembled WGS sequence"/>
</dbReference>
<feature type="domain" description="USP" evidence="2">
    <location>
        <begin position="123"/>
        <end position="677"/>
    </location>
</feature>
<dbReference type="AlphaFoldDB" id="A0AAD2CYS7"/>
<dbReference type="Gene3D" id="3.90.70.10">
    <property type="entry name" value="Cysteine proteinases"/>
    <property type="match status" value="1"/>
</dbReference>
<evidence type="ECO:0000259" key="2">
    <source>
        <dbReference type="PROSITE" id="PS50235"/>
    </source>
</evidence>